<keyword evidence="7" id="KW-1185">Reference proteome</keyword>
<comment type="similarity">
    <text evidence="1">Belongs to the transposase 11 family.</text>
</comment>
<dbReference type="InterPro" id="IPR012337">
    <property type="entry name" value="RNaseH-like_sf"/>
</dbReference>
<evidence type="ECO:0000313" key="7">
    <source>
        <dbReference type="Proteomes" id="UP000430345"/>
    </source>
</evidence>
<dbReference type="NCBIfam" id="NF033592">
    <property type="entry name" value="transpos_IS4_1"/>
    <property type="match status" value="1"/>
</dbReference>
<evidence type="ECO:0000256" key="3">
    <source>
        <dbReference type="ARBA" id="ARBA00023125"/>
    </source>
</evidence>
<dbReference type="SUPFAM" id="SSF53098">
    <property type="entry name" value="Ribonuclease H-like"/>
    <property type="match status" value="1"/>
</dbReference>
<dbReference type="GO" id="GO:0003677">
    <property type="term" value="F:DNA binding"/>
    <property type="evidence" value="ECO:0007669"/>
    <property type="project" value="UniProtKB-KW"/>
</dbReference>
<dbReference type="RefSeq" id="WP_152892040.1">
    <property type="nucleotide sequence ID" value="NZ_WHJC01000416.1"/>
</dbReference>
<dbReference type="InterPro" id="IPR002559">
    <property type="entry name" value="Transposase_11"/>
</dbReference>
<evidence type="ECO:0000256" key="4">
    <source>
        <dbReference type="ARBA" id="ARBA00023172"/>
    </source>
</evidence>
<organism evidence="6 7">
    <name type="scientific">Clostridium tarantellae</name>
    <dbReference type="NCBI Taxonomy" id="39493"/>
    <lineage>
        <taxon>Bacteria</taxon>
        <taxon>Bacillati</taxon>
        <taxon>Bacillota</taxon>
        <taxon>Clostridia</taxon>
        <taxon>Eubacteriales</taxon>
        <taxon>Clostridiaceae</taxon>
        <taxon>Clostridium</taxon>
    </lineage>
</organism>
<evidence type="ECO:0000256" key="2">
    <source>
        <dbReference type="ARBA" id="ARBA00022578"/>
    </source>
</evidence>
<dbReference type="PANTHER" id="PTHR33258:SF1">
    <property type="entry name" value="TRANSPOSASE INSL FOR INSERTION SEQUENCE ELEMENT IS186A-RELATED"/>
    <property type="match status" value="1"/>
</dbReference>
<evidence type="ECO:0000259" key="5">
    <source>
        <dbReference type="Pfam" id="PF01609"/>
    </source>
</evidence>
<comment type="caution">
    <text evidence="6">The sequence shown here is derived from an EMBL/GenBank/DDBJ whole genome shotgun (WGS) entry which is preliminary data.</text>
</comment>
<gene>
    <name evidence="6" type="ORF">GBZ86_15145</name>
</gene>
<sequence length="347" mass="40158">MHEKLKHLIKISKELFSLDYIDKLSKNTGFIKRKGKLSADAFMAFNIFSSEDMCFKSLSTLCTRFESQFGILMSPQSLNERFNDSSVKFMQEIFNTMLIKQNEVLSTKSSILPKAFNRILVTDSTVMTLPREFYSEFKGAGNENLGSAIKIQLQYDILTGSFTCCEIQEGIANDANYTKTISKHIKSNDLSLADLGYYKSDFLKKIHNKKAFYISKIKNNTAIYIKNPNPERYKTTGNIKKSTEFIKMDIYKFIEELDEGETIELNNVYIGSQKKLKPRLVITKLSKKYKEQRTNRLMANAQKHRGTVNSRSTSWNELNAYITNVKDSILKTEEIHLFYSLRWQIEL</sequence>
<dbReference type="EMBL" id="WHJC01000416">
    <property type="protein sequence ID" value="MPQ45058.1"/>
    <property type="molecule type" value="Genomic_DNA"/>
</dbReference>
<keyword evidence="3" id="KW-0238">DNA-binding</keyword>
<protein>
    <submittedName>
        <fullName evidence="6">IS4 family transposase</fullName>
    </submittedName>
</protein>
<dbReference type="AlphaFoldDB" id="A0A6I1MRF3"/>
<feature type="non-terminal residue" evidence="6">
    <location>
        <position position="347"/>
    </location>
</feature>
<reference evidence="6 7" key="1">
    <citation type="submission" date="2019-10" db="EMBL/GenBank/DDBJ databases">
        <title>The Genome Sequence of Clostridium tarantellae Isolated from Fish Brain.</title>
        <authorList>
            <person name="Bano L."/>
            <person name="Kiel M."/>
            <person name="Sales G."/>
            <person name="Doxey A.C."/>
            <person name="Mansfield M.J."/>
            <person name="Schiavone M."/>
            <person name="Rossetto O."/>
            <person name="Pirazzini M."/>
            <person name="Dobrindt U."/>
            <person name="Montecucco C."/>
        </authorList>
    </citation>
    <scope>NUCLEOTIDE SEQUENCE [LARGE SCALE GENOMIC DNA]</scope>
    <source>
        <strain evidence="6 7">DSM 3997</strain>
    </source>
</reference>
<evidence type="ECO:0000256" key="1">
    <source>
        <dbReference type="ARBA" id="ARBA00010075"/>
    </source>
</evidence>
<dbReference type="InterPro" id="IPR047952">
    <property type="entry name" value="Transpos_IS4"/>
</dbReference>
<accession>A0A6I1MRF3</accession>
<feature type="domain" description="Transposase IS4-like" evidence="5">
    <location>
        <begin position="116"/>
        <end position="346"/>
    </location>
</feature>
<keyword evidence="4" id="KW-0233">DNA recombination</keyword>
<name>A0A6I1MRF3_9CLOT</name>
<keyword evidence="2" id="KW-0815">Transposition</keyword>
<dbReference type="GO" id="GO:0006313">
    <property type="term" value="P:DNA transposition"/>
    <property type="evidence" value="ECO:0007669"/>
    <property type="project" value="InterPro"/>
</dbReference>
<dbReference type="GO" id="GO:0004803">
    <property type="term" value="F:transposase activity"/>
    <property type="evidence" value="ECO:0007669"/>
    <property type="project" value="InterPro"/>
</dbReference>
<dbReference type="Proteomes" id="UP000430345">
    <property type="component" value="Unassembled WGS sequence"/>
</dbReference>
<proteinExistence type="inferred from homology"/>
<dbReference type="OrthoDB" id="1897362at2"/>
<dbReference type="PANTHER" id="PTHR33258">
    <property type="entry name" value="TRANSPOSASE INSL FOR INSERTION SEQUENCE ELEMENT IS186A-RELATED"/>
    <property type="match status" value="1"/>
</dbReference>
<evidence type="ECO:0000313" key="6">
    <source>
        <dbReference type="EMBL" id="MPQ45058.1"/>
    </source>
</evidence>
<dbReference type="Pfam" id="PF01609">
    <property type="entry name" value="DDE_Tnp_1"/>
    <property type="match status" value="1"/>
</dbReference>